<organism evidence="1 2">
    <name type="scientific">Lactuca sativa</name>
    <name type="common">Garden lettuce</name>
    <dbReference type="NCBI Taxonomy" id="4236"/>
    <lineage>
        <taxon>Eukaryota</taxon>
        <taxon>Viridiplantae</taxon>
        <taxon>Streptophyta</taxon>
        <taxon>Embryophyta</taxon>
        <taxon>Tracheophyta</taxon>
        <taxon>Spermatophyta</taxon>
        <taxon>Magnoliopsida</taxon>
        <taxon>eudicotyledons</taxon>
        <taxon>Gunneridae</taxon>
        <taxon>Pentapetalae</taxon>
        <taxon>asterids</taxon>
        <taxon>campanulids</taxon>
        <taxon>Asterales</taxon>
        <taxon>Asteraceae</taxon>
        <taxon>Cichorioideae</taxon>
        <taxon>Cichorieae</taxon>
        <taxon>Lactucinae</taxon>
        <taxon>Lactuca</taxon>
    </lineage>
</organism>
<gene>
    <name evidence="1" type="ORF">LSAT_V11C300104950</name>
</gene>
<dbReference type="AlphaFoldDB" id="A0A9R1W318"/>
<evidence type="ECO:0000313" key="2">
    <source>
        <dbReference type="Proteomes" id="UP000235145"/>
    </source>
</evidence>
<sequence length="83" mass="9513">MLAYVFKLQNKRERQNVISSGDTHVRPQLRSSDVSADGAVILQLSALKLLIFCHISMLKWQERRHYPRHKGSPFLNLSISLPA</sequence>
<proteinExistence type="predicted"/>
<name>A0A9R1W318_LACSA</name>
<comment type="caution">
    <text evidence="1">The sequence shown here is derived from an EMBL/GenBank/DDBJ whole genome shotgun (WGS) entry which is preliminary data.</text>
</comment>
<dbReference type="EMBL" id="NBSK02000003">
    <property type="protein sequence ID" value="KAJ0215592.1"/>
    <property type="molecule type" value="Genomic_DNA"/>
</dbReference>
<evidence type="ECO:0000313" key="1">
    <source>
        <dbReference type="EMBL" id="KAJ0215592.1"/>
    </source>
</evidence>
<protein>
    <submittedName>
        <fullName evidence="1">Uncharacterized protein</fullName>
    </submittedName>
</protein>
<reference evidence="1 2" key="1">
    <citation type="journal article" date="2017" name="Nat. Commun.">
        <title>Genome assembly with in vitro proximity ligation data and whole-genome triplication in lettuce.</title>
        <authorList>
            <person name="Reyes-Chin-Wo S."/>
            <person name="Wang Z."/>
            <person name="Yang X."/>
            <person name="Kozik A."/>
            <person name="Arikit S."/>
            <person name="Song C."/>
            <person name="Xia L."/>
            <person name="Froenicke L."/>
            <person name="Lavelle D.O."/>
            <person name="Truco M.J."/>
            <person name="Xia R."/>
            <person name="Zhu S."/>
            <person name="Xu C."/>
            <person name="Xu H."/>
            <person name="Xu X."/>
            <person name="Cox K."/>
            <person name="Korf I."/>
            <person name="Meyers B.C."/>
            <person name="Michelmore R.W."/>
        </authorList>
    </citation>
    <scope>NUCLEOTIDE SEQUENCE [LARGE SCALE GENOMIC DNA]</scope>
    <source>
        <strain evidence="2">cv. Salinas</strain>
        <tissue evidence="1">Seedlings</tissue>
    </source>
</reference>
<dbReference type="Proteomes" id="UP000235145">
    <property type="component" value="Unassembled WGS sequence"/>
</dbReference>
<accession>A0A9R1W318</accession>
<keyword evidence="2" id="KW-1185">Reference proteome</keyword>